<keyword evidence="2" id="KW-0812">Transmembrane</keyword>
<evidence type="ECO:0000256" key="2">
    <source>
        <dbReference type="SAM" id="Phobius"/>
    </source>
</evidence>
<feature type="transmembrane region" description="Helical" evidence="2">
    <location>
        <begin position="12"/>
        <end position="32"/>
    </location>
</feature>
<comment type="caution">
    <text evidence="3">The sequence shown here is derived from an EMBL/GenBank/DDBJ whole genome shotgun (WGS) entry which is preliminary data.</text>
</comment>
<organism evidence="3 4">
    <name type="scientific">Cupriavidus pinatubonensis</name>
    <dbReference type="NCBI Taxonomy" id="248026"/>
    <lineage>
        <taxon>Bacteria</taxon>
        <taxon>Pseudomonadati</taxon>
        <taxon>Pseudomonadota</taxon>
        <taxon>Betaproteobacteria</taxon>
        <taxon>Burkholderiales</taxon>
        <taxon>Burkholderiaceae</taxon>
        <taxon>Cupriavidus</taxon>
    </lineage>
</organism>
<evidence type="ECO:0000256" key="1">
    <source>
        <dbReference type="SAM" id="MobiDB-lite"/>
    </source>
</evidence>
<reference evidence="3 4" key="1">
    <citation type="submission" date="2021-08" db="EMBL/GenBank/DDBJ databases">
        <authorList>
            <person name="Peeters C."/>
        </authorList>
    </citation>
    <scope>NUCLEOTIDE SEQUENCE [LARGE SCALE GENOMIC DNA]</scope>
    <source>
        <strain evidence="3 4">LMG 23994</strain>
    </source>
</reference>
<evidence type="ECO:0000313" key="3">
    <source>
        <dbReference type="EMBL" id="CAG9166201.1"/>
    </source>
</evidence>
<gene>
    <name evidence="3" type="ORF">LMG23994_00925</name>
</gene>
<keyword evidence="2" id="KW-1133">Transmembrane helix</keyword>
<protein>
    <submittedName>
        <fullName evidence="3">Uncharacterized protein</fullName>
    </submittedName>
</protein>
<evidence type="ECO:0000313" key="4">
    <source>
        <dbReference type="Proteomes" id="UP000701702"/>
    </source>
</evidence>
<dbReference type="EMBL" id="CAJZAF010000003">
    <property type="protein sequence ID" value="CAG9166201.1"/>
    <property type="molecule type" value="Genomic_DNA"/>
</dbReference>
<name>A0ABM8WFS3_9BURK</name>
<keyword evidence="2" id="KW-0472">Membrane</keyword>
<dbReference type="Proteomes" id="UP000701702">
    <property type="component" value="Unassembled WGS sequence"/>
</dbReference>
<proteinExistence type="predicted"/>
<sequence>MHYGHVSESVIVSLLAMLAGLVVLYLGFAIYLRKKYGPTPKKRQLERTKRQPTSKRKR</sequence>
<keyword evidence="4" id="KW-1185">Reference proteome</keyword>
<feature type="region of interest" description="Disordered" evidence="1">
    <location>
        <begin position="39"/>
        <end position="58"/>
    </location>
</feature>
<accession>A0ABM8WFS3</accession>